<proteinExistence type="predicted"/>
<evidence type="ECO:0000313" key="1">
    <source>
        <dbReference type="EMBL" id="CAG8651152.1"/>
    </source>
</evidence>
<feature type="non-terminal residue" evidence="1">
    <location>
        <position position="178"/>
    </location>
</feature>
<name>A0ACA9NKR6_9GLOM</name>
<feature type="non-terminal residue" evidence="1">
    <location>
        <position position="1"/>
    </location>
</feature>
<sequence>WIPFEDISDVEYLAKGSYGCIYKAKWKCGPIRYYDDEIQVWHRIGETDIVLKSIKILNDMNEFIEEIKTQTQLNLFVVGCFGITKCPNSDINENITPKTIVDLIKRCWSEEPGDRPTAIELLDELSSCRRNDHKIWNEIEPIEKNMNFDIPPEKASLDYKPPEKAIYTSQLITISQEL</sequence>
<protein>
    <submittedName>
        <fullName evidence="1">2054_t:CDS:1</fullName>
    </submittedName>
</protein>
<keyword evidence="2" id="KW-1185">Reference proteome</keyword>
<evidence type="ECO:0000313" key="2">
    <source>
        <dbReference type="Proteomes" id="UP000789702"/>
    </source>
</evidence>
<dbReference type="EMBL" id="CAJVPU010016135">
    <property type="protein sequence ID" value="CAG8651152.1"/>
    <property type="molecule type" value="Genomic_DNA"/>
</dbReference>
<accession>A0ACA9NKR6</accession>
<dbReference type="Proteomes" id="UP000789702">
    <property type="component" value="Unassembled WGS sequence"/>
</dbReference>
<comment type="caution">
    <text evidence="1">The sequence shown here is derived from an EMBL/GenBank/DDBJ whole genome shotgun (WGS) entry which is preliminary data.</text>
</comment>
<organism evidence="1 2">
    <name type="scientific">Dentiscutata heterogama</name>
    <dbReference type="NCBI Taxonomy" id="1316150"/>
    <lineage>
        <taxon>Eukaryota</taxon>
        <taxon>Fungi</taxon>
        <taxon>Fungi incertae sedis</taxon>
        <taxon>Mucoromycota</taxon>
        <taxon>Glomeromycotina</taxon>
        <taxon>Glomeromycetes</taxon>
        <taxon>Diversisporales</taxon>
        <taxon>Gigasporaceae</taxon>
        <taxon>Dentiscutata</taxon>
    </lineage>
</organism>
<gene>
    <name evidence="1" type="ORF">DHETER_LOCUS9302</name>
</gene>
<reference evidence="1" key="1">
    <citation type="submission" date="2021-06" db="EMBL/GenBank/DDBJ databases">
        <authorList>
            <person name="Kallberg Y."/>
            <person name="Tangrot J."/>
            <person name="Rosling A."/>
        </authorList>
    </citation>
    <scope>NUCLEOTIDE SEQUENCE</scope>
    <source>
        <strain evidence="1">IL203A</strain>
    </source>
</reference>